<dbReference type="PANTHER" id="PTHR40036">
    <property type="entry name" value="MACROCIN O-METHYLTRANSFERASE"/>
    <property type="match status" value="1"/>
</dbReference>
<dbReference type="Pfam" id="PF05711">
    <property type="entry name" value="TylF"/>
    <property type="match status" value="1"/>
</dbReference>
<dbReference type="GO" id="GO:0008168">
    <property type="term" value="F:methyltransferase activity"/>
    <property type="evidence" value="ECO:0007669"/>
    <property type="project" value="UniProtKB-KW"/>
</dbReference>
<protein>
    <submittedName>
        <fullName evidence="2">O-methyltransferase/demethyldecarbamoylnovobiocin O-methyltransferase/8-demethyl-8-(2, 3-dimethoxy-alpha-L-rhamnosyl)tetracenomycin-C 4'-O-methyltransferase</fullName>
        <ecNumber evidence="2">2.1.1.-</ecNumber>
        <ecNumber evidence="2">2.1.1.285</ecNumber>
        <ecNumber evidence="2">2.1.1.307</ecNumber>
    </submittedName>
</protein>
<keyword evidence="2" id="KW-0808">Transferase</keyword>
<sequence length="269" mass="29670">MTDHYLNLMKRVLTGTIHRDGAIPSHLSPGAEFDPDTREIGGDWPRVAHTMVGLRRLDNVHECLDRAVADGVPGDFVETGVWRGGVCIFARAYFAAHGITDRRVWVADSFQGIPPTADGAHPVDRVMRLDAANDVLGVPLAEVRANFAEYDLLDDQVRFLPGWFADTLPTAPVERIAVLRLDGDLYESTMDALTHLFPKLSPGGFVIVDDYHAIQSCRDAVHEYRDRHGIIAEIHRIDHMGAYWRRPGATGGDPGRETTKKASATSVPS</sequence>
<keyword evidence="2" id="KW-0489">Methyltransferase</keyword>
<organism evidence="2 3">
    <name type="scientific">Amycolatopsis magusensis</name>
    <dbReference type="NCBI Taxonomy" id="882444"/>
    <lineage>
        <taxon>Bacteria</taxon>
        <taxon>Bacillati</taxon>
        <taxon>Actinomycetota</taxon>
        <taxon>Actinomycetes</taxon>
        <taxon>Pseudonocardiales</taxon>
        <taxon>Pseudonocardiaceae</taxon>
        <taxon>Amycolatopsis</taxon>
    </lineage>
</organism>
<dbReference type="EMBL" id="JAGGMS010000001">
    <property type="protein sequence ID" value="MBP2184243.1"/>
    <property type="molecule type" value="Genomic_DNA"/>
</dbReference>
<proteinExistence type="predicted"/>
<evidence type="ECO:0000313" key="3">
    <source>
        <dbReference type="Proteomes" id="UP000741013"/>
    </source>
</evidence>
<accession>A0ABS4PY47</accession>
<gene>
    <name evidence="2" type="ORF">JOM49_005769</name>
</gene>
<dbReference type="RefSeq" id="WP_245369510.1">
    <property type="nucleotide sequence ID" value="NZ_JAGGMS010000001.1"/>
</dbReference>
<evidence type="ECO:0000256" key="1">
    <source>
        <dbReference type="SAM" id="MobiDB-lite"/>
    </source>
</evidence>
<dbReference type="PANTHER" id="PTHR40036:SF1">
    <property type="entry name" value="MACROCIN O-METHYLTRANSFERASE"/>
    <property type="match status" value="1"/>
</dbReference>
<dbReference type="Proteomes" id="UP000741013">
    <property type="component" value="Unassembled WGS sequence"/>
</dbReference>
<dbReference type="GO" id="GO:0032259">
    <property type="term" value="P:methylation"/>
    <property type="evidence" value="ECO:0007669"/>
    <property type="project" value="UniProtKB-KW"/>
</dbReference>
<reference evidence="2 3" key="1">
    <citation type="submission" date="2021-03" db="EMBL/GenBank/DDBJ databases">
        <title>Sequencing the genomes of 1000 actinobacteria strains.</title>
        <authorList>
            <person name="Klenk H.-P."/>
        </authorList>
    </citation>
    <scope>NUCLEOTIDE SEQUENCE [LARGE SCALE GENOMIC DNA]</scope>
    <source>
        <strain evidence="2 3">DSM 45510</strain>
    </source>
</reference>
<dbReference type="SUPFAM" id="SSF53335">
    <property type="entry name" value="S-adenosyl-L-methionine-dependent methyltransferases"/>
    <property type="match status" value="1"/>
</dbReference>
<dbReference type="InterPro" id="IPR008884">
    <property type="entry name" value="TylF_MeTrfase"/>
</dbReference>
<keyword evidence="3" id="KW-1185">Reference proteome</keyword>
<evidence type="ECO:0000313" key="2">
    <source>
        <dbReference type="EMBL" id="MBP2184243.1"/>
    </source>
</evidence>
<dbReference type="EC" id="2.1.1.-" evidence="2"/>
<dbReference type="EC" id="2.1.1.307" evidence="2"/>
<feature type="region of interest" description="Disordered" evidence="1">
    <location>
        <begin position="245"/>
        <end position="269"/>
    </location>
</feature>
<dbReference type="Gene3D" id="3.40.50.150">
    <property type="entry name" value="Vaccinia Virus protein VP39"/>
    <property type="match status" value="1"/>
</dbReference>
<dbReference type="EC" id="2.1.1.285" evidence="2"/>
<name>A0ABS4PY47_9PSEU</name>
<dbReference type="InterPro" id="IPR029063">
    <property type="entry name" value="SAM-dependent_MTases_sf"/>
</dbReference>
<comment type="caution">
    <text evidence="2">The sequence shown here is derived from an EMBL/GenBank/DDBJ whole genome shotgun (WGS) entry which is preliminary data.</text>
</comment>